<reference evidence="9 10" key="1">
    <citation type="submission" date="2015-01" db="EMBL/GenBank/DDBJ databases">
        <title>The Genome Sequence of Exophiala oligosperma CBS72588.</title>
        <authorList>
            <consortium name="The Broad Institute Genomics Platform"/>
            <person name="Cuomo C."/>
            <person name="de Hoog S."/>
            <person name="Gorbushina A."/>
            <person name="Stielow B."/>
            <person name="Teixiera M."/>
            <person name="Abouelleil A."/>
            <person name="Chapman S.B."/>
            <person name="Priest M."/>
            <person name="Young S.K."/>
            <person name="Wortman J."/>
            <person name="Nusbaum C."/>
            <person name="Birren B."/>
        </authorList>
    </citation>
    <scope>NUCLEOTIDE SEQUENCE [LARGE SCALE GENOMIC DNA]</scope>
    <source>
        <strain evidence="9 10">CBS 72588</strain>
    </source>
</reference>
<evidence type="ECO:0000313" key="10">
    <source>
        <dbReference type="Proteomes" id="UP000053342"/>
    </source>
</evidence>
<sequence length="386" mass="42613">MAHFDVAVIGLGALGSGAAYYSALKGAKVIGFEQFELGHVHGASHDTSRIVRTSYDSPEYVALAKTSYKDWADVERAAGHKLLHQTGGLIFVPKNGQVQIDDYTRSLGRNQVPYELLSSEEVRRRWPQFRPPHGTDAVYTPDTGMVHASRSVAAMQNLARNSGAVLKEYTRVESIKPQRSQGGRRVEIVTSQGRFYASKVIVAADAWTNKLLEPLGVSIPLRVSQEQVTYYKPSQPGEFGDDKFPVWIYFGAKAFYGFPTFGEPTIKAARDEAQNYMTPERRSYVHSQPLLDELTSFMDAMVPDSGRQTLRTVTCQYTVTPDRQFVISPLRNHPDVIVLLGAAHGFKFAPTFGRVAAELALDGETVENITTFGIPEAGASFSESKL</sequence>
<evidence type="ECO:0000256" key="1">
    <source>
        <dbReference type="ARBA" id="ARBA00001974"/>
    </source>
</evidence>
<evidence type="ECO:0000256" key="6">
    <source>
        <dbReference type="ARBA" id="ARBA00023002"/>
    </source>
</evidence>
<evidence type="ECO:0000256" key="2">
    <source>
        <dbReference type="ARBA" id="ARBA00010989"/>
    </source>
</evidence>
<dbReference type="FunFam" id="3.50.50.60:FF:000189">
    <property type="entry name" value="Monomeric sarcosine oxidase"/>
    <property type="match status" value="1"/>
</dbReference>
<dbReference type="InterPro" id="IPR006076">
    <property type="entry name" value="FAD-dep_OxRdtase"/>
</dbReference>
<dbReference type="GeneID" id="27352613"/>
<dbReference type="Pfam" id="PF01266">
    <property type="entry name" value="DAO"/>
    <property type="match status" value="1"/>
</dbReference>
<dbReference type="Gene3D" id="3.50.50.60">
    <property type="entry name" value="FAD/NAD(P)-binding domain"/>
    <property type="match status" value="1"/>
</dbReference>
<keyword evidence="10" id="KW-1185">Reference proteome</keyword>
<dbReference type="PANTHER" id="PTHR10961:SF7">
    <property type="entry name" value="FAD DEPENDENT OXIDOREDUCTASE DOMAIN-CONTAINING PROTEIN"/>
    <property type="match status" value="1"/>
</dbReference>
<feature type="domain" description="FAD dependent oxidoreductase" evidence="8">
    <location>
        <begin position="5"/>
        <end position="359"/>
    </location>
</feature>
<dbReference type="GO" id="GO:0050660">
    <property type="term" value="F:flavin adenine dinucleotide binding"/>
    <property type="evidence" value="ECO:0007669"/>
    <property type="project" value="InterPro"/>
</dbReference>
<dbReference type="GO" id="GO:0008115">
    <property type="term" value="F:sarcosine oxidase activity"/>
    <property type="evidence" value="ECO:0007669"/>
    <property type="project" value="UniProtKB-EC"/>
</dbReference>
<evidence type="ECO:0000256" key="4">
    <source>
        <dbReference type="ARBA" id="ARBA00022630"/>
    </source>
</evidence>
<protein>
    <recommendedName>
        <fullName evidence="3">sarcosine oxidasee (formaldehyde-forming)</fullName>
        <ecNumber evidence="3">1.5.3.1</ecNumber>
    </recommendedName>
</protein>
<dbReference type="STRING" id="215243.A0A0D2DXR1"/>
<evidence type="ECO:0000313" key="9">
    <source>
        <dbReference type="EMBL" id="KIW47883.1"/>
    </source>
</evidence>
<comment type="cofactor">
    <cofactor evidence="1">
        <name>FAD</name>
        <dbReference type="ChEBI" id="CHEBI:57692"/>
    </cofactor>
</comment>
<organism evidence="9 10">
    <name type="scientific">Exophiala oligosperma</name>
    <dbReference type="NCBI Taxonomy" id="215243"/>
    <lineage>
        <taxon>Eukaryota</taxon>
        <taxon>Fungi</taxon>
        <taxon>Dikarya</taxon>
        <taxon>Ascomycota</taxon>
        <taxon>Pezizomycotina</taxon>
        <taxon>Eurotiomycetes</taxon>
        <taxon>Chaetothyriomycetidae</taxon>
        <taxon>Chaetothyriales</taxon>
        <taxon>Herpotrichiellaceae</taxon>
        <taxon>Exophiala</taxon>
    </lineage>
</organism>
<evidence type="ECO:0000256" key="7">
    <source>
        <dbReference type="ARBA" id="ARBA00052742"/>
    </source>
</evidence>
<gene>
    <name evidence="9" type="ORF">PV06_00539</name>
</gene>
<dbReference type="VEuPathDB" id="FungiDB:PV06_00539"/>
<dbReference type="Proteomes" id="UP000053342">
    <property type="component" value="Unassembled WGS sequence"/>
</dbReference>
<evidence type="ECO:0000259" key="8">
    <source>
        <dbReference type="Pfam" id="PF01266"/>
    </source>
</evidence>
<keyword evidence="6" id="KW-0560">Oxidoreductase</keyword>
<dbReference type="InterPro" id="IPR045170">
    <property type="entry name" value="MTOX"/>
</dbReference>
<name>A0A0D2DXR1_9EURO</name>
<dbReference type="AlphaFoldDB" id="A0A0D2DXR1"/>
<dbReference type="HOGENOM" id="CLU_007884_2_1_1"/>
<dbReference type="SUPFAM" id="SSF51905">
    <property type="entry name" value="FAD/NAD(P)-binding domain"/>
    <property type="match status" value="1"/>
</dbReference>
<comment type="similarity">
    <text evidence="2">Belongs to the MSOX/MTOX family.</text>
</comment>
<dbReference type="EMBL" id="KN847332">
    <property type="protein sequence ID" value="KIW47883.1"/>
    <property type="molecule type" value="Genomic_DNA"/>
</dbReference>
<dbReference type="SUPFAM" id="SSF54373">
    <property type="entry name" value="FAD-linked reductases, C-terminal domain"/>
    <property type="match status" value="1"/>
</dbReference>
<dbReference type="OrthoDB" id="424974at2759"/>
<evidence type="ECO:0000256" key="5">
    <source>
        <dbReference type="ARBA" id="ARBA00022827"/>
    </source>
</evidence>
<dbReference type="InterPro" id="IPR036188">
    <property type="entry name" value="FAD/NAD-bd_sf"/>
</dbReference>
<dbReference type="EC" id="1.5.3.1" evidence="3"/>
<accession>A0A0D2DXR1</accession>
<dbReference type="NCBIfam" id="NF008425">
    <property type="entry name" value="PRK11259.1"/>
    <property type="match status" value="1"/>
</dbReference>
<proteinExistence type="inferred from homology"/>
<keyword evidence="4" id="KW-0285">Flavoprotein</keyword>
<keyword evidence="5" id="KW-0274">FAD</keyword>
<dbReference type="RefSeq" id="XP_016268099.1">
    <property type="nucleotide sequence ID" value="XM_016401046.1"/>
</dbReference>
<dbReference type="Gene3D" id="3.30.9.10">
    <property type="entry name" value="D-Amino Acid Oxidase, subunit A, domain 2"/>
    <property type="match status" value="1"/>
</dbReference>
<comment type="catalytic activity">
    <reaction evidence="7">
        <text>sarcosine + O2 + H2O = formaldehyde + glycine + H2O2</text>
        <dbReference type="Rhea" id="RHEA:13313"/>
        <dbReference type="ChEBI" id="CHEBI:15377"/>
        <dbReference type="ChEBI" id="CHEBI:15379"/>
        <dbReference type="ChEBI" id="CHEBI:16240"/>
        <dbReference type="ChEBI" id="CHEBI:16842"/>
        <dbReference type="ChEBI" id="CHEBI:57305"/>
        <dbReference type="ChEBI" id="CHEBI:57433"/>
        <dbReference type="EC" id="1.5.3.1"/>
    </reaction>
</comment>
<evidence type="ECO:0000256" key="3">
    <source>
        <dbReference type="ARBA" id="ARBA00012769"/>
    </source>
</evidence>
<dbReference type="PANTHER" id="PTHR10961">
    <property type="entry name" value="PEROXISOMAL SARCOSINE OXIDASE"/>
    <property type="match status" value="1"/>
</dbReference>